<evidence type="ECO:0000313" key="7">
    <source>
        <dbReference type="EMBL" id="MFD2113509.1"/>
    </source>
</evidence>
<comment type="similarity">
    <text evidence="2 5">Belongs to the universal stress protein A family.</text>
</comment>
<accession>A0ABW4YCY4</accession>
<dbReference type="Gene3D" id="3.40.50.620">
    <property type="entry name" value="HUPs"/>
    <property type="match status" value="1"/>
</dbReference>
<keyword evidence="4 5" id="KW-0963">Cytoplasm</keyword>
<protein>
    <recommendedName>
        <fullName evidence="5">Universal stress protein</fullName>
    </recommendedName>
</protein>
<feature type="domain" description="UspA" evidence="6">
    <location>
        <begin position="6"/>
        <end position="151"/>
    </location>
</feature>
<evidence type="ECO:0000256" key="2">
    <source>
        <dbReference type="ARBA" id="ARBA00008791"/>
    </source>
</evidence>
<comment type="caution">
    <text evidence="7">The sequence shown here is derived from an EMBL/GenBank/DDBJ whole genome shotgun (WGS) entry which is preliminary data.</text>
</comment>
<dbReference type="Pfam" id="PF00582">
    <property type="entry name" value="Usp"/>
    <property type="match status" value="1"/>
</dbReference>
<keyword evidence="8" id="KW-1185">Reference proteome</keyword>
<dbReference type="InterPro" id="IPR014729">
    <property type="entry name" value="Rossmann-like_a/b/a_fold"/>
</dbReference>
<dbReference type="SUPFAM" id="SSF52402">
    <property type="entry name" value="Adenine nucleotide alpha hydrolases-like"/>
    <property type="match status" value="1"/>
</dbReference>
<evidence type="ECO:0000313" key="8">
    <source>
        <dbReference type="Proteomes" id="UP001597337"/>
    </source>
</evidence>
<proteinExistence type="inferred from homology"/>
<name>A0ABW4YCY4_9GAMM</name>
<dbReference type="Proteomes" id="UP001597337">
    <property type="component" value="Unassembled WGS sequence"/>
</dbReference>
<gene>
    <name evidence="7" type="ORF">ACFSJC_16790</name>
</gene>
<comment type="subcellular location">
    <subcellularLocation>
        <location evidence="1 5">Cytoplasm</location>
    </subcellularLocation>
</comment>
<dbReference type="PANTHER" id="PTHR46268">
    <property type="entry name" value="STRESS RESPONSE PROTEIN NHAX"/>
    <property type="match status" value="1"/>
</dbReference>
<dbReference type="PANTHER" id="PTHR46268:SF23">
    <property type="entry name" value="UNIVERSAL STRESS PROTEIN A-RELATED"/>
    <property type="match status" value="1"/>
</dbReference>
<evidence type="ECO:0000256" key="3">
    <source>
        <dbReference type="ARBA" id="ARBA00011738"/>
    </source>
</evidence>
<sequence>MEINAYRHILVAVDFEQESEVVIARAEQLSRLLDARLTLLHVVEYIPPAVESMYLGYSGEIALPDTKDLEDELMKLSQGQMALLGEQLGVPEADRLIRVGATGRTIDTVAAELEVDLVIVGSRGRHGLLGLFGDTAESVLRRATCDLLCVKIHEE</sequence>
<evidence type="ECO:0000256" key="1">
    <source>
        <dbReference type="ARBA" id="ARBA00004496"/>
    </source>
</evidence>
<dbReference type="InterPro" id="IPR006015">
    <property type="entry name" value="Universal_stress_UspA"/>
</dbReference>
<evidence type="ECO:0000256" key="5">
    <source>
        <dbReference type="PIRNR" id="PIRNR006276"/>
    </source>
</evidence>
<dbReference type="PIRSF" id="PIRSF006276">
    <property type="entry name" value="UspA"/>
    <property type="match status" value="1"/>
</dbReference>
<dbReference type="InterPro" id="IPR006016">
    <property type="entry name" value="UspA"/>
</dbReference>
<reference evidence="8" key="1">
    <citation type="journal article" date="2019" name="Int. J. Syst. Evol. Microbiol.">
        <title>The Global Catalogue of Microorganisms (GCM) 10K type strain sequencing project: providing services to taxonomists for standard genome sequencing and annotation.</title>
        <authorList>
            <consortium name="The Broad Institute Genomics Platform"/>
            <consortium name="The Broad Institute Genome Sequencing Center for Infectious Disease"/>
            <person name="Wu L."/>
            <person name="Ma J."/>
        </authorList>
    </citation>
    <scope>NUCLEOTIDE SEQUENCE [LARGE SCALE GENOMIC DNA]</scope>
    <source>
        <strain evidence="8">KACC 12597</strain>
    </source>
</reference>
<dbReference type="EMBL" id="JBHUHX010000051">
    <property type="protein sequence ID" value="MFD2113509.1"/>
    <property type="molecule type" value="Genomic_DNA"/>
</dbReference>
<evidence type="ECO:0000259" key="6">
    <source>
        <dbReference type="Pfam" id="PF00582"/>
    </source>
</evidence>
<organism evidence="7 8">
    <name type="scientific">Thiorhodococcus fuscus</name>
    <dbReference type="NCBI Taxonomy" id="527200"/>
    <lineage>
        <taxon>Bacteria</taxon>
        <taxon>Pseudomonadati</taxon>
        <taxon>Pseudomonadota</taxon>
        <taxon>Gammaproteobacteria</taxon>
        <taxon>Chromatiales</taxon>
        <taxon>Chromatiaceae</taxon>
        <taxon>Thiorhodococcus</taxon>
    </lineage>
</organism>
<dbReference type="RefSeq" id="WP_386028352.1">
    <property type="nucleotide sequence ID" value="NZ_JBHUHX010000051.1"/>
</dbReference>
<evidence type="ECO:0000256" key="4">
    <source>
        <dbReference type="ARBA" id="ARBA00022490"/>
    </source>
</evidence>
<comment type="subunit">
    <text evidence="3">Homodimer.</text>
</comment>
<dbReference type="PRINTS" id="PR01438">
    <property type="entry name" value="UNVRSLSTRESS"/>
</dbReference>